<feature type="domain" description="WLM" evidence="7">
    <location>
        <begin position="1"/>
        <end position="195"/>
    </location>
</feature>
<sequence>MLEIDPLIAEYEHDKFRPREAEALQTLRKVASLVKPIMRQRGWKVGILTEFWPPEKNLLGLNWNKGQKICLRLRYPYDERQFIPLEEVVDTMLHELCHIVHGPHDEPFHTLWNQLRTEHEQLLRKGYTGEGFLSEGRKLGGARIPMHEARRQARAAAEKRRLLSAGSGQKLGGTGVRRGENIRKVIADAAQRRITVTQGCASGTDRSRGIVEETNQNGFRTKAENDDENDEAIMLAYIDLIEEEEREKYGDAYVPTSSDNPAGSQGAIPRPPRPSSSSNNPPPIPTSTKPAPKPPVVDLTSTAPSPPSSDYDSWTCNICTLVNPSTYLCCDACNTERPTPPSSPKIPPPSRQGQTPPTKNNNPLTNKKSALDNLKIIEKAAASKPKGPMGWLCHNCGNWMESEWWTCAGCGSMKLSS</sequence>
<keyword evidence="3" id="KW-0862">Zinc</keyword>
<evidence type="ECO:0000313" key="9">
    <source>
        <dbReference type="Proteomes" id="UP000664521"/>
    </source>
</evidence>
<evidence type="ECO:0000313" key="8">
    <source>
        <dbReference type="EMBL" id="CAF9922029.1"/>
    </source>
</evidence>
<dbReference type="PROSITE" id="PS50199">
    <property type="entry name" value="ZF_RANBP2_2"/>
    <property type="match status" value="1"/>
</dbReference>
<dbReference type="PROSITE" id="PS01358">
    <property type="entry name" value="ZF_RANBP2_1"/>
    <property type="match status" value="1"/>
</dbReference>
<dbReference type="AlphaFoldDB" id="A0A8H3IQA1"/>
<dbReference type="GO" id="GO:0008237">
    <property type="term" value="F:metallopeptidase activity"/>
    <property type="evidence" value="ECO:0007669"/>
    <property type="project" value="TreeGrafter"/>
</dbReference>
<feature type="region of interest" description="Disordered" evidence="5">
    <location>
        <begin position="199"/>
        <end position="226"/>
    </location>
</feature>
<organism evidence="8 9">
    <name type="scientific">Heterodermia speciosa</name>
    <dbReference type="NCBI Taxonomy" id="116794"/>
    <lineage>
        <taxon>Eukaryota</taxon>
        <taxon>Fungi</taxon>
        <taxon>Dikarya</taxon>
        <taxon>Ascomycota</taxon>
        <taxon>Pezizomycotina</taxon>
        <taxon>Lecanoromycetes</taxon>
        <taxon>OSLEUM clade</taxon>
        <taxon>Lecanoromycetidae</taxon>
        <taxon>Caliciales</taxon>
        <taxon>Physciaceae</taxon>
        <taxon>Heterodermia</taxon>
    </lineage>
</organism>
<feature type="compositionally biased region" description="Polar residues" evidence="5">
    <location>
        <begin position="299"/>
        <end position="311"/>
    </location>
</feature>
<evidence type="ECO:0008006" key="10">
    <source>
        <dbReference type="Google" id="ProtNLM"/>
    </source>
</evidence>
<evidence type="ECO:0000256" key="4">
    <source>
        <dbReference type="PROSITE-ProRule" id="PRU00322"/>
    </source>
</evidence>
<comment type="caution">
    <text evidence="8">The sequence shown here is derived from an EMBL/GenBank/DDBJ whole genome shotgun (WGS) entry which is preliminary data.</text>
</comment>
<name>A0A8H3IQA1_9LECA</name>
<keyword evidence="1" id="KW-0479">Metal-binding</keyword>
<proteinExistence type="predicted"/>
<dbReference type="Proteomes" id="UP000664521">
    <property type="component" value="Unassembled WGS sequence"/>
</dbReference>
<feature type="compositionally biased region" description="Low complexity" evidence="5">
    <location>
        <begin position="355"/>
        <end position="368"/>
    </location>
</feature>
<dbReference type="EMBL" id="CAJPDS010000029">
    <property type="protein sequence ID" value="CAF9922029.1"/>
    <property type="molecule type" value="Genomic_DNA"/>
</dbReference>
<dbReference type="InterPro" id="IPR053000">
    <property type="entry name" value="WSS1-like_metalloprotease"/>
</dbReference>
<accession>A0A8H3IQA1</accession>
<protein>
    <recommendedName>
        <fullName evidence="10">WLM domain-containing protein</fullName>
    </recommendedName>
</protein>
<keyword evidence="2 4" id="KW-0863">Zinc-finger</keyword>
<evidence type="ECO:0000256" key="5">
    <source>
        <dbReference type="SAM" id="MobiDB-lite"/>
    </source>
</evidence>
<feature type="compositionally biased region" description="Pro residues" evidence="5">
    <location>
        <begin position="338"/>
        <end position="350"/>
    </location>
</feature>
<evidence type="ECO:0000256" key="3">
    <source>
        <dbReference type="ARBA" id="ARBA00022833"/>
    </source>
</evidence>
<gene>
    <name evidence="8" type="ORF">HETSPECPRED_004700</name>
</gene>
<dbReference type="InterPro" id="IPR001876">
    <property type="entry name" value="Znf_RanBP2"/>
</dbReference>
<evidence type="ECO:0000259" key="6">
    <source>
        <dbReference type="PROSITE" id="PS50199"/>
    </source>
</evidence>
<evidence type="ECO:0000256" key="2">
    <source>
        <dbReference type="ARBA" id="ARBA00022771"/>
    </source>
</evidence>
<feature type="compositionally biased region" description="Pro residues" evidence="5">
    <location>
        <begin position="269"/>
        <end position="295"/>
    </location>
</feature>
<feature type="domain" description="RanBP2-type" evidence="6">
    <location>
        <begin position="310"/>
        <end position="339"/>
    </location>
</feature>
<feature type="region of interest" description="Disordered" evidence="5">
    <location>
        <begin position="252"/>
        <end position="311"/>
    </location>
</feature>
<dbReference type="PROSITE" id="PS51397">
    <property type="entry name" value="WLM"/>
    <property type="match status" value="1"/>
</dbReference>
<dbReference type="InterPro" id="IPR013536">
    <property type="entry name" value="WLM_dom"/>
</dbReference>
<dbReference type="PANTHER" id="PTHR46622">
    <property type="entry name" value="DNA-DEPENDENT METALLOPROTEASE WSS1"/>
    <property type="match status" value="1"/>
</dbReference>
<dbReference type="OrthoDB" id="261960at2759"/>
<evidence type="ECO:0000256" key="1">
    <source>
        <dbReference type="ARBA" id="ARBA00022723"/>
    </source>
</evidence>
<dbReference type="GO" id="GO:0008270">
    <property type="term" value="F:zinc ion binding"/>
    <property type="evidence" value="ECO:0007669"/>
    <property type="project" value="UniProtKB-KW"/>
</dbReference>
<feature type="region of interest" description="Disordered" evidence="5">
    <location>
        <begin position="338"/>
        <end position="368"/>
    </location>
</feature>
<dbReference type="GO" id="GO:0005634">
    <property type="term" value="C:nucleus"/>
    <property type="evidence" value="ECO:0007669"/>
    <property type="project" value="TreeGrafter"/>
</dbReference>
<dbReference type="Gene3D" id="2.30.30.380">
    <property type="entry name" value="Zn-finger domain of Sec23/24"/>
    <property type="match status" value="1"/>
</dbReference>
<dbReference type="GO" id="GO:0006281">
    <property type="term" value="P:DNA repair"/>
    <property type="evidence" value="ECO:0007669"/>
    <property type="project" value="TreeGrafter"/>
</dbReference>
<evidence type="ECO:0000259" key="7">
    <source>
        <dbReference type="PROSITE" id="PS51397"/>
    </source>
</evidence>
<reference evidence="8" key="1">
    <citation type="submission" date="2021-03" db="EMBL/GenBank/DDBJ databases">
        <authorList>
            <person name="Tagirdzhanova G."/>
        </authorList>
    </citation>
    <scope>NUCLEOTIDE SEQUENCE</scope>
</reference>
<dbReference type="PANTHER" id="PTHR46622:SF1">
    <property type="entry name" value="DNA-DEPENDENT METALLOPROTEASE WSS1"/>
    <property type="match status" value="1"/>
</dbReference>
<dbReference type="Pfam" id="PF08325">
    <property type="entry name" value="WLM"/>
    <property type="match status" value="1"/>
</dbReference>
<keyword evidence="9" id="KW-1185">Reference proteome</keyword>